<evidence type="ECO:0000256" key="3">
    <source>
        <dbReference type="ARBA" id="ARBA00023004"/>
    </source>
</evidence>
<dbReference type="AlphaFoldDB" id="A0A2N5WZK4"/>
<dbReference type="GO" id="GO:0009055">
    <property type="term" value="F:electron transfer activity"/>
    <property type="evidence" value="ECO:0007669"/>
    <property type="project" value="InterPro"/>
</dbReference>
<dbReference type="PROSITE" id="PS51007">
    <property type="entry name" value="CYTC"/>
    <property type="match status" value="1"/>
</dbReference>
<evidence type="ECO:0000256" key="4">
    <source>
        <dbReference type="PROSITE-ProRule" id="PRU00433"/>
    </source>
</evidence>
<dbReference type="PROSITE" id="PS51257">
    <property type="entry name" value="PROKAR_LIPOPROTEIN"/>
    <property type="match status" value="1"/>
</dbReference>
<dbReference type="Proteomes" id="UP000235005">
    <property type="component" value="Unassembled WGS sequence"/>
</dbReference>
<evidence type="ECO:0000256" key="5">
    <source>
        <dbReference type="SAM" id="SignalP"/>
    </source>
</evidence>
<evidence type="ECO:0000313" key="8">
    <source>
        <dbReference type="Proteomes" id="UP000235005"/>
    </source>
</evidence>
<evidence type="ECO:0000259" key="6">
    <source>
        <dbReference type="PROSITE" id="PS51007"/>
    </source>
</evidence>
<accession>A0A2N5WZK4</accession>
<protein>
    <recommendedName>
        <fullName evidence="6">Cytochrome c domain-containing protein</fullName>
    </recommendedName>
</protein>
<organism evidence="7 8">
    <name type="scientific">Pseudohalioglobus lutimaris</name>
    <dbReference type="NCBI Taxonomy" id="1737061"/>
    <lineage>
        <taxon>Bacteria</taxon>
        <taxon>Pseudomonadati</taxon>
        <taxon>Pseudomonadota</taxon>
        <taxon>Gammaproteobacteria</taxon>
        <taxon>Cellvibrionales</taxon>
        <taxon>Halieaceae</taxon>
        <taxon>Pseudohalioglobus</taxon>
    </lineage>
</organism>
<dbReference type="GO" id="GO:0046872">
    <property type="term" value="F:metal ion binding"/>
    <property type="evidence" value="ECO:0007669"/>
    <property type="project" value="UniProtKB-KW"/>
</dbReference>
<keyword evidence="8" id="KW-1185">Reference proteome</keyword>
<sequence>MVKKLLSAAVCVLSLTALFACGSDEAEPAPGKEVSKVDQEKLDAGFRAVEAACFSCHSPRGSAADRIAPPMVAIKKHYVYNNTTYAEFYRDLQQFVSAPSAENARMPGAIQRFGLMPNLGINEAMLEQIAYYIFHSPMENPRWFEEHYARERHRSRGAHGAQLLTDADYLMHGQQIAMRTKSELGKNLKHALKTGGPTSAIQFCSEQAVPIADDMSVRLKAAIKRVSDRPRNPGNAAVNRELQYIASASAALAAGNTPEPSVQELDGRMVGYYPIVTNGMCLQCHGSPGVNIAEDTMSALQATYPNDKATGYEEGQIRGIWVITMEKKSM</sequence>
<gene>
    <name evidence="7" type="ORF">C0039_16170</name>
</gene>
<dbReference type="EMBL" id="PKUS01000026">
    <property type="protein sequence ID" value="PLW67636.1"/>
    <property type="molecule type" value="Genomic_DNA"/>
</dbReference>
<dbReference type="RefSeq" id="WP_101518678.1">
    <property type="nucleotide sequence ID" value="NZ_PKUS01000026.1"/>
</dbReference>
<evidence type="ECO:0000256" key="2">
    <source>
        <dbReference type="ARBA" id="ARBA00022723"/>
    </source>
</evidence>
<dbReference type="Gene3D" id="1.10.760.10">
    <property type="entry name" value="Cytochrome c-like domain"/>
    <property type="match status" value="1"/>
</dbReference>
<dbReference type="InterPro" id="IPR036909">
    <property type="entry name" value="Cyt_c-like_dom_sf"/>
</dbReference>
<dbReference type="SUPFAM" id="SSF46626">
    <property type="entry name" value="Cytochrome c"/>
    <property type="match status" value="1"/>
</dbReference>
<evidence type="ECO:0000313" key="7">
    <source>
        <dbReference type="EMBL" id="PLW67636.1"/>
    </source>
</evidence>
<keyword evidence="2 4" id="KW-0479">Metal-binding</keyword>
<dbReference type="OrthoDB" id="9797588at2"/>
<comment type="caution">
    <text evidence="7">The sequence shown here is derived from an EMBL/GenBank/DDBJ whole genome shotgun (WGS) entry which is preliminary data.</text>
</comment>
<feature type="signal peptide" evidence="5">
    <location>
        <begin position="1"/>
        <end position="19"/>
    </location>
</feature>
<dbReference type="InterPro" id="IPR009056">
    <property type="entry name" value="Cyt_c-like_dom"/>
</dbReference>
<feature type="chain" id="PRO_5014846843" description="Cytochrome c domain-containing protein" evidence="5">
    <location>
        <begin position="20"/>
        <end position="330"/>
    </location>
</feature>
<reference evidence="7 8" key="1">
    <citation type="submission" date="2018-01" db="EMBL/GenBank/DDBJ databases">
        <title>The draft genome sequence of Halioglobus lutimaris HF004.</title>
        <authorList>
            <person name="Du Z.-J."/>
            <person name="Shi M.-J."/>
        </authorList>
    </citation>
    <scope>NUCLEOTIDE SEQUENCE [LARGE SCALE GENOMIC DNA]</scope>
    <source>
        <strain evidence="7 8">HF004</strain>
    </source>
</reference>
<keyword evidence="1 4" id="KW-0349">Heme</keyword>
<dbReference type="GO" id="GO:0020037">
    <property type="term" value="F:heme binding"/>
    <property type="evidence" value="ECO:0007669"/>
    <property type="project" value="InterPro"/>
</dbReference>
<dbReference type="InterPro" id="IPR021796">
    <property type="entry name" value="Tll0287-like_dom"/>
</dbReference>
<evidence type="ECO:0000256" key="1">
    <source>
        <dbReference type="ARBA" id="ARBA00022617"/>
    </source>
</evidence>
<name>A0A2N5WZK4_9GAMM</name>
<proteinExistence type="predicted"/>
<dbReference type="Pfam" id="PF11845">
    <property type="entry name" value="Tll0287-like"/>
    <property type="match status" value="1"/>
</dbReference>
<feature type="domain" description="Cytochrome c" evidence="6">
    <location>
        <begin position="40"/>
        <end position="137"/>
    </location>
</feature>
<keyword evidence="5" id="KW-0732">Signal</keyword>
<keyword evidence="3 4" id="KW-0408">Iron</keyword>